<gene>
    <name evidence="5" type="ORF">HINF_LOCUS38523</name>
    <name evidence="4" type="ORF">HINF_LOCUS47528</name>
</gene>
<dbReference type="PANTHER" id="PTHR46652:SF3">
    <property type="entry name" value="LEUCINE-RICH REPEAT-CONTAINING PROTEIN 9"/>
    <property type="match status" value="1"/>
</dbReference>
<dbReference type="PANTHER" id="PTHR46652">
    <property type="entry name" value="LEUCINE-RICH REPEAT AND IQ DOMAIN-CONTAINING PROTEIN 1-RELATED"/>
    <property type="match status" value="1"/>
</dbReference>
<keyword evidence="6" id="KW-1185">Reference proteome</keyword>
<dbReference type="InterPro" id="IPR032675">
    <property type="entry name" value="LRR_dom_sf"/>
</dbReference>
<reference evidence="4" key="1">
    <citation type="submission" date="2023-06" db="EMBL/GenBank/DDBJ databases">
        <authorList>
            <person name="Kurt Z."/>
        </authorList>
    </citation>
    <scope>NUCLEOTIDE SEQUENCE</scope>
</reference>
<protein>
    <submittedName>
        <fullName evidence="4">Leucine-rich repeat protein</fullName>
    </submittedName>
    <submittedName>
        <fullName evidence="5">Leucine-rich_repeat protein</fullName>
    </submittedName>
</protein>
<evidence type="ECO:0000256" key="3">
    <source>
        <dbReference type="SAM" id="MobiDB-lite"/>
    </source>
</evidence>
<dbReference type="EMBL" id="CATOUU010000924">
    <property type="protein sequence ID" value="CAI9959883.1"/>
    <property type="molecule type" value="Genomic_DNA"/>
</dbReference>
<dbReference type="SMART" id="SM00365">
    <property type="entry name" value="LRR_SD22"/>
    <property type="match status" value="3"/>
</dbReference>
<dbReference type="EMBL" id="CAXDID020000146">
    <property type="protein sequence ID" value="CAL6040823.1"/>
    <property type="molecule type" value="Genomic_DNA"/>
</dbReference>
<comment type="caution">
    <text evidence="4">The sequence shown here is derived from an EMBL/GenBank/DDBJ whole genome shotgun (WGS) entry which is preliminary data.</text>
</comment>
<dbReference type="InterPro" id="IPR025875">
    <property type="entry name" value="Leu-rich_rpt_4"/>
</dbReference>
<dbReference type="PROSITE" id="PS51450">
    <property type="entry name" value="LRR"/>
    <property type="match status" value="2"/>
</dbReference>
<dbReference type="InterPro" id="IPR001611">
    <property type="entry name" value="Leu-rich_rpt"/>
</dbReference>
<keyword evidence="2" id="KW-0677">Repeat</keyword>
<evidence type="ECO:0000256" key="2">
    <source>
        <dbReference type="ARBA" id="ARBA00022737"/>
    </source>
</evidence>
<evidence type="ECO:0000313" key="6">
    <source>
        <dbReference type="Proteomes" id="UP001642409"/>
    </source>
</evidence>
<evidence type="ECO:0000313" key="4">
    <source>
        <dbReference type="EMBL" id="CAI9959883.1"/>
    </source>
</evidence>
<reference evidence="5 6" key="2">
    <citation type="submission" date="2024-07" db="EMBL/GenBank/DDBJ databases">
        <authorList>
            <person name="Akdeniz Z."/>
        </authorList>
    </citation>
    <scope>NUCLEOTIDE SEQUENCE [LARGE SCALE GENOMIC DNA]</scope>
</reference>
<evidence type="ECO:0000313" key="5">
    <source>
        <dbReference type="EMBL" id="CAL6040823.1"/>
    </source>
</evidence>
<feature type="region of interest" description="Disordered" evidence="3">
    <location>
        <begin position="137"/>
        <end position="163"/>
    </location>
</feature>
<organism evidence="4">
    <name type="scientific">Hexamita inflata</name>
    <dbReference type="NCBI Taxonomy" id="28002"/>
    <lineage>
        <taxon>Eukaryota</taxon>
        <taxon>Metamonada</taxon>
        <taxon>Diplomonadida</taxon>
        <taxon>Hexamitidae</taxon>
        <taxon>Hexamitinae</taxon>
        <taxon>Hexamita</taxon>
    </lineage>
</organism>
<accession>A0AA86QUI0</accession>
<keyword evidence="1" id="KW-0433">Leucine-rich repeat</keyword>
<dbReference type="Proteomes" id="UP001642409">
    <property type="component" value="Unassembled WGS sequence"/>
</dbReference>
<dbReference type="InterPro" id="IPR050836">
    <property type="entry name" value="SDS22/Internalin_LRR"/>
</dbReference>
<dbReference type="Pfam" id="PF12799">
    <property type="entry name" value="LRR_4"/>
    <property type="match status" value="1"/>
</dbReference>
<evidence type="ECO:0000256" key="1">
    <source>
        <dbReference type="ARBA" id="ARBA00022614"/>
    </source>
</evidence>
<dbReference type="SUPFAM" id="SSF52075">
    <property type="entry name" value="Outer arm dynein light chain 1"/>
    <property type="match status" value="1"/>
</dbReference>
<dbReference type="AlphaFoldDB" id="A0AA86QUI0"/>
<proteinExistence type="predicted"/>
<dbReference type="Gene3D" id="3.80.10.10">
    <property type="entry name" value="Ribonuclease Inhibitor"/>
    <property type="match status" value="1"/>
</dbReference>
<name>A0AA86QUI0_9EUKA</name>
<sequence length="163" mass="18559">MVQKYKNAVQNGSLRIENDAELRDFAFADSLNVTELRIEKCLNVQFQRTPKKVLELYVYYCELKRINGVEKMGQLNSLYLTGNLINNVEPLRGMTGLQTLDLYTNKIISVEPLRGLTGLTVLDLRYNLVQDFSPVNSHPNRNSGSYHLDYQSTPSAQQIADSK</sequence>